<dbReference type="AlphaFoldDB" id="A0A1M5UNH5"/>
<evidence type="ECO:0000313" key="3">
    <source>
        <dbReference type="EMBL" id="SHH64554.1"/>
    </source>
</evidence>
<proteinExistence type="predicted"/>
<sequence length="265" mass="28920">MSKLKKLILVAIILIIIGGVGCLFTFKSLVREKVDITEEFSADEITNLELDMINEEITIIPTDGSDIVLELKGKSNEPDKKFLDIDKKENTLKVRKKSEKFKFRFFNQGDSLTLTVHLPQKAYETIQADTKNGTIHGKKFTVKSLQASGANGEIVLDEVITDTTEVSTQNGGIELNDVAGSLHGETSNGSITLTAKTLDQSMEMNTENGSIDINVEEEPTNVTYDLRTGNGGVEVFGTDNWNAVVGDGEHVIKARTANGSIIIAK</sequence>
<evidence type="ECO:0000256" key="1">
    <source>
        <dbReference type="SAM" id="Phobius"/>
    </source>
</evidence>
<evidence type="ECO:0000313" key="4">
    <source>
        <dbReference type="Proteomes" id="UP000184079"/>
    </source>
</evidence>
<name>A0A1M5UNH5_9BACI</name>
<dbReference type="RefSeq" id="WP_073009649.1">
    <property type="nucleotide sequence ID" value="NZ_FQXD01000010.1"/>
</dbReference>
<gene>
    <name evidence="3" type="ORF">SAMN05421807_11058</name>
</gene>
<dbReference type="Pfam" id="PF13349">
    <property type="entry name" value="DUF4097"/>
    <property type="match status" value="1"/>
</dbReference>
<evidence type="ECO:0000259" key="2">
    <source>
        <dbReference type="Pfam" id="PF13349"/>
    </source>
</evidence>
<protein>
    <submittedName>
        <fullName evidence="3">Putative adhesin</fullName>
    </submittedName>
</protein>
<dbReference type="Proteomes" id="UP000184079">
    <property type="component" value="Unassembled WGS sequence"/>
</dbReference>
<accession>A0A1M5UNH5</accession>
<keyword evidence="1" id="KW-1133">Transmembrane helix</keyword>
<reference evidence="4" key="1">
    <citation type="submission" date="2016-11" db="EMBL/GenBank/DDBJ databases">
        <authorList>
            <person name="Varghese N."/>
            <person name="Submissions S."/>
        </authorList>
    </citation>
    <scope>NUCLEOTIDE SEQUENCE [LARGE SCALE GENOMIC DNA]</scope>
    <source>
        <strain evidence="4">CGMCC 1.6496</strain>
    </source>
</reference>
<keyword evidence="1" id="KW-0472">Membrane</keyword>
<feature type="domain" description="DUF4097" evidence="2">
    <location>
        <begin position="45"/>
        <end position="263"/>
    </location>
</feature>
<dbReference type="InterPro" id="IPR025164">
    <property type="entry name" value="Toastrack_DUF4097"/>
</dbReference>
<keyword evidence="4" id="KW-1185">Reference proteome</keyword>
<dbReference type="EMBL" id="FQXD01000010">
    <property type="protein sequence ID" value="SHH64554.1"/>
    <property type="molecule type" value="Genomic_DNA"/>
</dbReference>
<keyword evidence="1" id="KW-0812">Transmembrane</keyword>
<organism evidence="3 4">
    <name type="scientific">Virgibacillus chiguensis</name>
    <dbReference type="NCBI Taxonomy" id="411959"/>
    <lineage>
        <taxon>Bacteria</taxon>
        <taxon>Bacillati</taxon>
        <taxon>Bacillota</taxon>
        <taxon>Bacilli</taxon>
        <taxon>Bacillales</taxon>
        <taxon>Bacillaceae</taxon>
        <taxon>Virgibacillus</taxon>
    </lineage>
</organism>
<feature type="transmembrane region" description="Helical" evidence="1">
    <location>
        <begin position="7"/>
        <end position="26"/>
    </location>
</feature>
<dbReference type="PROSITE" id="PS51257">
    <property type="entry name" value="PROKAR_LIPOPROTEIN"/>
    <property type="match status" value="1"/>
</dbReference>
<dbReference type="OrthoDB" id="2588856at2"/>